<dbReference type="PANTHER" id="PTHR43649">
    <property type="entry name" value="ARABINOSE-BINDING PROTEIN-RELATED"/>
    <property type="match status" value="1"/>
</dbReference>
<protein>
    <submittedName>
        <fullName evidence="2">Extracellular solute-binding protein</fullName>
    </submittedName>
</protein>
<comment type="caution">
    <text evidence="2">The sequence shown here is derived from an EMBL/GenBank/DDBJ whole genome shotgun (WGS) entry which is preliminary data.</text>
</comment>
<keyword evidence="1" id="KW-0732">Signal</keyword>
<feature type="signal peptide" evidence="1">
    <location>
        <begin position="1"/>
        <end position="29"/>
    </location>
</feature>
<sequence length="505" mass="54549">MLNKRGINLLIVLVALVALIAGCAAPVSAPAGEAAPGEQPAAEVTIDVLTFTGPQIAEPLQRRGAEFTERTGIKVNVTVVPFSDLYQKILTDLATGTNAFDVYVFAPQWMVDYVEPGYLEPLTDRVAGNAELQWDDIAPFFRDFSASYKGEIYTIPLDGDFQMVYYRTDVLDELGMEPPQTWEDYLAIAEAAHGMDMNGDGEGDYGSCISKKRAAQAYWMVSSIASAYLQSQGTAQGGFFDLDTFKPLYGDNEGFRKALEVYKATTQFGPPEELNLDVGDTRGLWTAGRCALSIDWGDIGTLAIAEGSQVNGKTGAVILPGSTQVLDRATGKLVPCDANTCPYAVDGVNHAPFAAFGGWSGAINAASDDATKDAAFNYLAYVSAPEQSNVDVTIGATGFNPYRISQFENLDLWIEAGMTEEAANLYLGAIKASLESPNMVLDLRVPQNQRYQQVVLDTAISQFLADELTLDETVKAVEAGWEEITEELGRDTQRAAYLASLGVTR</sequence>
<feature type="chain" id="PRO_5028339152" evidence="1">
    <location>
        <begin position="30"/>
        <end position="505"/>
    </location>
</feature>
<gene>
    <name evidence="2" type="ORF">ENQ20_06040</name>
</gene>
<dbReference type="InterPro" id="IPR050490">
    <property type="entry name" value="Bact_solute-bd_prot1"/>
</dbReference>
<accession>A0A7C1FEY7</accession>
<name>A0A7C1FEY7_9CHLR</name>
<dbReference type="Pfam" id="PF01547">
    <property type="entry name" value="SBP_bac_1"/>
    <property type="match status" value="1"/>
</dbReference>
<dbReference type="InterPro" id="IPR006059">
    <property type="entry name" value="SBP"/>
</dbReference>
<evidence type="ECO:0000313" key="2">
    <source>
        <dbReference type="EMBL" id="HDX31039.1"/>
    </source>
</evidence>
<evidence type="ECO:0000256" key="1">
    <source>
        <dbReference type="SAM" id="SignalP"/>
    </source>
</evidence>
<dbReference type="PANTHER" id="PTHR43649:SF12">
    <property type="entry name" value="DIACETYLCHITOBIOSE BINDING PROTEIN DASA"/>
    <property type="match status" value="1"/>
</dbReference>
<dbReference type="EMBL" id="DSMG01000066">
    <property type="protein sequence ID" value="HDX31039.1"/>
    <property type="molecule type" value="Genomic_DNA"/>
</dbReference>
<organism evidence="2">
    <name type="scientific">Caldilinea aerophila</name>
    <dbReference type="NCBI Taxonomy" id="133453"/>
    <lineage>
        <taxon>Bacteria</taxon>
        <taxon>Bacillati</taxon>
        <taxon>Chloroflexota</taxon>
        <taxon>Caldilineae</taxon>
        <taxon>Caldilineales</taxon>
        <taxon>Caldilineaceae</taxon>
        <taxon>Caldilinea</taxon>
    </lineage>
</organism>
<dbReference type="SUPFAM" id="SSF53850">
    <property type="entry name" value="Periplasmic binding protein-like II"/>
    <property type="match status" value="1"/>
</dbReference>
<proteinExistence type="predicted"/>
<dbReference type="AlphaFoldDB" id="A0A7C1FEY7"/>
<dbReference type="Gene3D" id="3.40.190.10">
    <property type="entry name" value="Periplasmic binding protein-like II"/>
    <property type="match status" value="2"/>
</dbReference>
<dbReference type="PROSITE" id="PS51257">
    <property type="entry name" value="PROKAR_LIPOPROTEIN"/>
    <property type="match status" value="1"/>
</dbReference>
<reference evidence="2" key="1">
    <citation type="journal article" date="2020" name="mSystems">
        <title>Genome- and Community-Level Interaction Insights into Carbon Utilization and Element Cycling Functions of Hydrothermarchaeota in Hydrothermal Sediment.</title>
        <authorList>
            <person name="Zhou Z."/>
            <person name="Liu Y."/>
            <person name="Xu W."/>
            <person name="Pan J."/>
            <person name="Luo Z.H."/>
            <person name="Li M."/>
        </authorList>
    </citation>
    <scope>NUCLEOTIDE SEQUENCE [LARGE SCALE GENOMIC DNA]</scope>
    <source>
        <strain evidence="2">SpSt-289</strain>
    </source>
</reference>